<dbReference type="Proteomes" id="UP000050544">
    <property type="component" value="Unassembled WGS sequence"/>
</dbReference>
<name>A0A0P6Y5R2_9CHLR</name>
<evidence type="ECO:0008006" key="4">
    <source>
        <dbReference type="Google" id="ProtNLM"/>
    </source>
</evidence>
<organism evidence="2 3">
    <name type="scientific">Thermanaerothrix daxensis</name>
    <dbReference type="NCBI Taxonomy" id="869279"/>
    <lineage>
        <taxon>Bacteria</taxon>
        <taxon>Bacillati</taxon>
        <taxon>Chloroflexota</taxon>
        <taxon>Anaerolineae</taxon>
        <taxon>Anaerolineales</taxon>
        <taxon>Anaerolineaceae</taxon>
        <taxon>Thermanaerothrix</taxon>
    </lineage>
</organism>
<dbReference type="AlphaFoldDB" id="A0A0P6Y5R2"/>
<accession>A0A0P6Y5R2</accession>
<reference evidence="2 3" key="1">
    <citation type="submission" date="2015-07" db="EMBL/GenBank/DDBJ databases">
        <title>Whole genome sequence of Thermanaerothrix daxensis DSM 23592.</title>
        <authorList>
            <person name="Hemp J."/>
            <person name="Ward L.M."/>
            <person name="Pace L.A."/>
            <person name="Fischer W.W."/>
        </authorList>
    </citation>
    <scope>NUCLEOTIDE SEQUENCE [LARGE SCALE GENOMIC DNA]</scope>
    <source>
        <strain evidence="2 3">GNS-1</strain>
    </source>
</reference>
<dbReference type="PROSITE" id="PS51257">
    <property type="entry name" value="PROKAR_LIPOPROTEIN"/>
    <property type="match status" value="1"/>
</dbReference>
<protein>
    <recommendedName>
        <fullName evidence="4">ABC transporter substrate-binding protein PnrA-like domain-containing protein</fullName>
    </recommendedName>
</protein>
<keyword evidence="1" id="KW-0732">Signal</keyword>
<feature type="signal peptide" evidence="1">
    <location>
        <begin position="1"/>
        <end position="22"/>
    </location>
</feature>
<dbReference type="EMBL" id="LGKO01000002">
    <property type="protein sequence ID" value="KPL84321.1"/>
    <property type="molecule type" value="Genomic_DNA"/>
</dbReference>
<proteinExistence type="predicted"/>
<evidence type="ECO:0000313" key="2">
    <source>
        <dbReference type="EMBL" id="KPL84321.1"/>
    </source>
</evidence>
<comment type="caution">
    <text evidence="2">The sequence shown here is derived from an EMBL/GenBank/DDBJ whole genome shotgun (WGS) entry which is preliminary data.</text>
</comment>
<feature type="chain" id="PRO_5006133372" description="ABC transporter substrate-binding protein PnrA-like domain-containing protein" evidence="1">
    <location>
        <begin position="23"/>
        <end position="333"/>
    </location>
</feature>
<evidence type="ECO:0000313" key="3">
    <source>
        <dbReference type="Proteomes" id="UP000050544"/>
    </source>
</evidence>
<keyword evidence="3" id="KW-1185">Reference proteome</keyword>
<gene>
    <name evidence="2" type="ORF">SE15_04130</name>
</gene>
<evidence type="ECO:0000256" key="1">
    <source>
        <dbReference type="SAM" id="SignalP"/>
    </source>
</evidence>
<sequence length="333" mass="36366">MRRLGFLTLIMLIGLAACTPGAIQPTLTSTVPLPTAPAETPIPLASPVLPTTPPRMILVSQSSPWQDRVANWLRSRLGAQGWQIEIQPDLHAANLGAEVAGVILLTPSSDYSDFIAQHPDLRFIFIGEAPLPEASNLTQILFSADNLYFLAGYLSVLIAPDFRAGGLFPPNSETALQAFRNGAYYLCGRCVPAYGPIVTFPVTTTLSLNAPADEWQAALAELNKNRLETLFVSPEVLTPELQDHLATTGWGILTTESPQDAPSNWAVALTFDLEQGLEAAWQVETEQKQPTTVIVPLKLQTINPQWLTPGRQRLAEQVMQELQKGWIYPLTPP</sequence>
<dbReference type="STRING" id="869279.SE15_04130"/>